<dbReference type="GO" id="GO:0046872">
    <property type="term" value="F:metal ion binding"/>
    <property type="evidence" value="ECO:0007669"/>
    <property type="project" value="UniProtKB-KW"/>
</dbReference>
<dbReference type="GO" id="GO:0000166">
    <property type="term" value="F:nucleotide binding"/>
    <property type="evidence" value="ECO:0007669"/>
    <property type="project" value="UniProtKB-KW"/>
</dbReference>
<dbReference type="GO" id="GO:0036222">
    <property type="term" value="F:XTP diphosphatase activity"/>
    <property type="evidence" value="ECO:0007669"/>
    <property type="project" value="UniProtKB-UniRule"/>
</dbReference>
<keyword evidence="3 10" id="KW-0479">Metal-binding</keyword>
<comment type="catalytic activity">
    <reaction evidence="10">
        <text>ITP + H2O = IMP + diphosphate + H(+)</text>
        <dbReference type="Rhea" id="RHEA:29399"/>
        <dbReference type="ChEBI" id="CHEBI:15377"/>
        <dbReference type="ChEBI" id="CHEBI:15378"/>
        <dbReference type="ChEBI" id="CHEBI:33019"/>
        <dbReference type="ChEBI" id="CHEBI:58053"/>
        <dbReference type="ChEBI" id="CHEBI:61402"/>
        <dbReference type="EC" id="3.6.1.66"/>
    </reaction>
</comment>
<accession>A0AAP3EU99</accession>
<dbReference type="Pfam" id="PF01725">
    <property type="entry name" value="Ham1p_like"/>
    <property type="match status" value="1"/>
</dbReference>
<dbReference type="PANTHER" id="PTHR11067">
    <property type="entry name" value="INOSINE TRIPHOSPHATE PYROPHOSPHATASE/HAM1 PROTEIN"/>
    <property type="match status" value="1"/>
</dbReference>
<dbReference type="SUPFAM" id="SSF52972">
    <property type="entry name" value="ITPase-like"/>
    <property type="match status" value="1"/>
</dbReference>
<name>A0AAP3EU99_MICLU</name>
<keyword evidence="5 10" id="KW-0378">Hydrolase</keyword>
<dbReference type="CDD" id="cd00515">
    <property type="entry name" value="HAM1"/>
    <property type="match status" value="1"/>
</dbReference>
<dbReference type="InterPro" id="IPR002637">
    <property type="entry name" value="RdgB/HAM1"/>
</dbReference>
<feature type="binding site" evidence="10">
    <location>
        <begin position="182"/>
        <end position="185"/>
    </location>
    <ligand>
        <name>substrate</name>
    </ligand>
</feature>
<feature type="binding site" evidence="10">
    <location>
        <begin position="210"/>
        <end position="211"/>
    </location>
    <ligand>
        <name>substrate</name>
    </ligand>
</feature>
<comment type="caution">
    <text evidence="10">Lacks conserved residue(s) required for the propagation of feature annotation.</text>
</comment>
<dbReference type="Proteomes" id="UP001205867">
    <property type="component" value="Unassembled WGS sequence"/>
</dbReference>
<gene>
    <name evidence="11" type="ORF">M3A82_005790</name>
</gene>
<feature type="binding site" evidence="10">
    <location>
        <position position="205"/>
    </location>
    <ligand>
        <name>substrate</name>
    </ligand>
</feature>
<evidence type="ECO:0000256" key="1">
    <source>
        <dbReference type="ARBA" id="ARBA00008023"/>
    </source>
</evidence>
<comment type="cofactor">
    <cofactor evidence="10">
        <name>Mg(2+)</name>
        <dbReference type="ChEBI" id="CHEBI:18420"/>
    </cofactor>
    <text evidence="10">Binds 1 Mg(2+) ion per subunit.</text>
</comment>
<evidence type="ECO:0000256" key="10">
    <source>
        <dbReference type="HAMAP-Rule" id="MF_01405"/>
    </source>
</evidence>
<protein>
    <recommendedName>
        <fullName evidence="10">dITP/XTP pyrophosphatase</fullName>
        <ecNumber evidence="10">3.6.1.66</ecNumber>
    </recommendedName>
    <alternativeName>
        <fullName evidence="10">Non-canonical purine NTP pyrophosphatase</fullName>
    </alternativeName>
    <alternativeName>
        <fullName evidence="10">Non-standard purine NTP pyrophosphatase</fullName>
    </alternativeName>
    <alternativeName>
        <fullName evidence="10">Nucleoside-triphosphate diphosphatase</fullName>
    </alternativeName>
    <alternativeName>
        <fullName evidence="10">Nucleoside-triphosphate pyrophosphatase</fullName>
        <shortName evidence="10">NTPase</shortName>
    </alternativeName>
</protein>
<dbReference type="GO" id="GO:0009146">
    <property type="term" value="P:purine nucleoside triphosphate catabolic process"/>
    <property type="evidence" value="ECO:0007669"/>
    <property type="project" value="UniProtKB-UniRule"/>
</dbReference>
<sequence length="230" mass="23638">MSGPAASSSSGAPEGARIVLATHNAGKVRELRQLLAGAVPGLDVETAVVDAGAVGAPDVVEDGVTFAQNALKKARAVAAHTGLIAVADDSGLAVDVLHGAPGIFSARWAGRHGDDRANLELLLAQLADVPDEHRGAQFVCAAALAVPSGPDTAGARAIHVEHVEHGRLPGTLLREPVGDGGFGYDPILRPEGRDVSTAQLRPEDKNAISHRGHAFRALLPYLVDALDARP</sequence>
<dbReference type="EMBL" id="JALXKZ020000009">
    <property type="protein sequence ID" value="MCV7628855.1"/>
    <property type="molecule type" value="Genomic_DNA"/>
</dbReference>
<feature type="active site" description="Proton acceptor" evidence="10">
    <location>
        <position position="89"/>
    </location>
</feature>
<evidence type="ECO:0000256" key="8">
    <source>
        <dbReference type="ARBA" id="ARBA00051875"/>
    </source>
</evidence>
<evidence type="ECO:0000256" key="2">
    <source>
        <dbReference type="ARBA" id="ARBA00011738"/>
    </source>
</evidence>
<feature type="binding site" evidence="10">
    <location>
        <begin position="22"/>
        <end position="27"/>
    </location>
    <ligand>
        <name>substrate</name>
    </ligand>
</feature>
<dbReference type="InterPro" id="IPR020922">
    <property type="entry name" value="dITP/XTP_pyrophosphatase"/>
</dbReference>
<keyword evidence="7 10" id="KW-0546">Nucleotide metabolism</keyword>
<evidence type="ECO:0000313" key="12">
    <source>
        <dbReference type="Proteomes" id="UP001205867"/>
    </source>
</evidence>
<evidence type="ECO:0000313" key="11">
    <source>
        <dbReference type="EMBL" id="MCV7628855.1"/>
    </source>
</evidence>
<proteinExistence type="inferred from homology"/>
<dbReference type="HAMAP" id="MF_01405">
    <property type="entry name" value="Non_canon_purine_NTPase"/>
    <property type="match status" value="1"/>
</dbReference>
<comment type="catalytic activity">
    <reaction evidence="8 10">
        <text>dITP + H2O = dIMP + diphosphate + H(+)</text>
        <dbReference type="Rhea" id="RHEA:28342"/>
        <dbReference type="ChEBI" id="CHEBI:15377"/>
        <dbReference type="ChEBI" id="CHEBI:15378"/>
        <dbReference type="ChEBI" id="CHEBI:33019"/>
        <dbReference type="ChEBI" id="CHEBI:61194"/>
        <dbReference type="ChEBI" id="CHEBI:61382"/>
        <dbReference type="EC" id="3.6.1.66"/>
    </reaction>
</comment>
<dbReference type="AlphaFoldDB" id="A0AAP3EU99"/>
<dbReference type="GO" id="GO:0035870">
    <property type="term" value="F:dITP diphosphatase activity"/>
    <property type="evidence" value="ECO:0007669"/>
    <property type="project" value="UniProtKB-UniRule"/>
</dbReference>
<evidence type="ECO:0000256" key="6">
    <source>
        <dbReference type="ARBA" id="ARBA00022842"/>
    </source>
</evidence>
<evidence type="ECO:0000256" key="3">
    <source>
        <dbReference type="ARBA" id="ARBA00022723"/>
    </source>
</evidence>
<feature type="binding site" evidence="10">
    <location>
        <position position="90"/>
    </location>
    <ligand>
        <name>substrate</name>
    </ligand>
</feature>
<feature type="binding site" evidence="10">
    <location>
        <position position="89"/>
    </location>
    <ligand>
        <name>Mg(2+)</name>
        <dbReference type="ChEBI" id="CHEBI:18420"/>
    </ligand>
</feature>
<evidence type="ECO:0000256" key="5">
    <source>
        <dbReference type="ARBA" id="ARBA00022801"/>
    </source>
</evidence>
<comment type="similarity">
    <text evidence="1 10">Belongs to the HAM1 NTPase family.</text>
</comment>
<dbReference type="Gene3D" id="3.90.950.10">
    <property type="match status" value="1"/>
</dbReference>
<evidence type="ECO:0000256" key="7">
    <source>
        <dbReference type="ARBA" id="ARBA00023080"/>
    </source>
</evidence>
<reference evidence="11" key="1">
    <citation type="submission" date="2023-06" db="EMBL/GenBank/DDBJ databases">
        <title>lsaBGC provides a comprehensive framework for evolutionary analysis of biosynthetic gene clusters within focal taxa.</title>
        <authorList>
            <person name="Salamzade R."/>
            <person name="Sandstrom S."/>
            <person name="Kalan L.R."/>
        </authorList>
    </citation>
    <scope>NUCLEOTIDE SEQUENCE</scope>
    <source>
        <strain evidence="11">P3-SID899</strain>
    </source>
</reference>
<dbReference type="PANTHER" id="PTHR11067:SF9">
    <property type="entry name" value="INOSINE TRIPHOSPHATE PYROPHOSPHATASE"/>
    <property type="match status" value="1"/>
</dbReference>
<dbReference type="EC" id="3.6.1.66" evidence="10"/>
<evidence type="ECO:0000256" key="4">
    <source>
        <dbReference type="ARBA" id="ARBA00022741"/>
    </source>
</evidence>
<dbReference type="GO" id="GO:0009117">
    <property type="term" value="P:nucleotide metabolic process"/>
    <property type="evidence" value="ECO:0007669"/>
    <property type="project" value="UniProtKB-KW"/>
</dbReference>
<organism evidence="11 12">
    <name type="scientific">Micrococcus luteus</name>
    <name type="common">Micrococcus lysodeikticus</name>
    <dbReference type="NCBI Taxonomy" id="1270"/>
    <lineage>
        <taxon>Bacteria</taxon>
        <taxon>Bacillati</taxon>
        <taxon>Actinomycetota</taxon>
        <taxon>Actinomycetes</taxon>
        <taxon>Micrococcales</taxon>
        <taxon>Micrococcaceae</taxon>
        <taxon>Micrococcus</taxon>
    </lineage>
</organism>
<dbReference type="GO" id="GO:0017111">
    <property type="term" value="F:ribonucleoside triphosphate phosphatase activity"/>
    <property type="evidence" value="ECO:0007669"/>
    <property type="project" value="InterPro"/>
</dbReference>
<dbReference type="InterPro" id="IPR029001">
    <property type="entry name" value="ITPase-like_fam"/>
</dbReference>
<evidence type="ECO:0000256" key="9">
    <source>
        <dbReference type="ARBA" id="ARBA00052017"/>
    </source>
</evidence>
<comment type="subunit">
    <text evidence="2 10">Homodimer.</text>
</comment>
<dbReference type="GO" id="GO:0036220">
    <property type="term" value="F:ITP diphosphatase activity"/>
    <property type="evidence" value="ECO:0007669"/>
    <property type="project" value="UniProtKB-UniRule"/>
</dbReference>
<dbReference type="GO" id="GO:0005829">
    <property type="term" value="C:cytosol"/>
    <property type="evidence" value="ECO:0007669"/>
    <property type="project" value="TreeGrafter"/>
</dbReference>
<keyword evidence="6 10" id="KW-0460">Magnesium</keyword>
<comment type="caution">
    <text evidence="11">The sequence shown here is derived from an EMBL/GenBank/DDBJ whole genome shotgun (WGS) entry which is preliminary data.</text>
</comment>
<keyword evidence="4 10" id="KW-0547">Nucleotide-binding</keyword>
<comment type="catalytic activity">
    <reaction evidence="9 10">
        <text>XTP + H2O = XMP + diphosphate + H(+)</text>
        <dbReference type="Rhea" id="RHEA:28610"/>
        <dbReference type="ChEBI" id="CHEBI:15377"/>
        <dbReference type="ChEBI" id="CHEBI:15378"/>
        <dbReference type="ChEBI" id="CHEBI:33019"/>
        <dbReference type="ChEBI" id="CHEBI:57464"/>
        <dbReference type="ChEBI" id="CHEBI:61314"/>
        <dbReference type="EC" id="3.6.1.66"/>
    </reaction>
</comment>
<comment type="function">
    <text evidence="10">Pyrophosphatase that catalyzes the hydrolysis of nucleoside triphosphates to their monophosphate derivatives, with a high preference for the non-canonical purine nucleotides XTP (xanthosine triphosphate), dITP (deoxyinosine triphosphate) and ITP. Seems to function as a house-cleaning enzyme that removes non-canonical purine nucleotides from the nucleotide pool, thus preventing their incorporation into DNA/RNA and avoiding chromosomal lesions.</text>
</comment>
<dbReference type="FunFam" id="3.90.950.10:FF:000001">
    <property type="entry name" value="dITP/XTP pyrophosphatase"/>
    <property type="match status" value="1"/>
</dbReference>